<evidence type="ECO:0000313" key="1">
    <source>
        <dbReference type="EMBL" id="MFC4536367.1"/>
    </source>
</evidence>
<proteinExistence type="predicted"/>
<protein>
    <submittedName>
        <fullName evidence="1">Uncharacterized protein</fullName>
    </submittedName>
</protein>
<reference evidence="2" key="1">
    <citation type="journal article" date="2019" name="Int. J. Syst. Evol. Microbiol.">
        <title>The Global Catalogue of Microorganisms (GCM) 10K type strain sequencing project: providing services to taxonomists for standard genome sequencing and annotation.</title>
        <authorList>
            <consortium name="The Broad Institute Genomics Platform"/>
            <consortium name="The Broad Institute Genome Sequencing Center for Infectious Disease"/>
            <person name="Wu L."/>
            <person name="Ma J."/>
        </authorList>
    </citation>
    <scope>NUCLEOTIDE SEQUENCE [LARGE SCALE GENOMIC DNA]</scope>
    <source>
        <strain evidence="2">CGMCC 4.7132</strain>
    </source>
</reference>
<comment type="caution">
    <text evidence="1">The sequence shown here is derived from an EMBL/GenBank/DDBJ whole genome shotgun (WGS) entry which is preliminary data.</text>
</comment>
<organism evidence="1 2">
    <name type="scientific">Sphaerisporangium dianthi</name>
    <dbReference type="NCBI Taxonomy" id="1436120"/>
    <lineage>
        <taxon>Bacteria</taxon>
        <taxon>Bacillati</taxon>
        <taxon>Actinomycetota</taxon>
        <taxon>Actinomycetes</taxon>
        <taxon>Streptosporangiales</taxon>
        <taxon>Streptosporangiaceae</taxon>
        <taxon>Sphaerisporangium</taxon>
    </lineage>
</organism>
<dbReference type="RefSeq" id="WP_380850685.1">
    <property type="nucleotide sequence ID" value="NZ_JBHSFP010000044.1"/>
</dbReference>
<dbReference type="EMBL" id="JBHSFP010000044">
    <property type="protein sequence ID" value="MFC4536367.1"/>
    <property type="molecule type" value="Genomic_DNA"/>
</dbReference>
<sequence>MLFWFGESGYNADVQALRKQHPGLLTLETWLARTTGLKAA</sequence>
<dbReference type="Proteomes" id="UP001596004">
    <property type="component" value="Unassembled WGS sequence"/>
</dbReference>
<evidence type="ECO:0000313" key="2">
    <source>
        <dbReference type="Proteomes" id="UP001596004"/>
    </source>
</evidence>
<keyword evidence="2" id="KW-1185">Reference proteome</keyword>
<accession>A0ABV9CUJ7</accession>
<name>A0ABV9CUJ7_9ACTN</name>
<gene>
    <name evidence="1" type="ORF">ACFO60_36845</name>
</gene>